<dbReference type="InterPro" id="IPR003689">
    <property type="entry name" value="ZIP"/>
</dbReference>
<accession>A0ABV8AZX6</accession>
<keyword evidence="5" id="KW-0862">Zinc</keyword>
<proteinExistence type="inferred from homology"/>
<evidence type="ECO:0000256" key="4">
    <source>
        <dbReference type="ARBA" id="ARBA00022692"/>
    </source>
</evidence>
<feature type="transmembrane region" description="Helical" evidence="8">
    <location>
        <begin position="100"/>
        <end position="123"/>
    </location>
</feature>
<dbReference type="PANTHER" id="PTHR11040:SF211">
    <property type="entry name" value="ZINC TRANSPORTER ZIP11"/>
    <property type="match status" value="1"/>
</dbReference>
<evidence type="ECO:0000256" key="8">
    <source>
        <dbReference type="SAM" id="Phobius"/>
    </source>
</evidence>
<reference evidence="10" key="1">
    <citation type="journal article" date="2019" name="Int. J. Syst. Evol. Microbiol.">
        <title>The Global Catalogue of Microorganisms (GCM) 10K type strain sequencing project: providing services to taxonomists for standard genome sequencing and annotation.</title>
        <authorList>
            <consortium name="The Broad Institute Genomics Platform"/>
            <consortium name="The Broad Institute Genome Sequencing Center for Infectious Disease"/>
            <person name="Wu L."/>
            <person name="Ma J."/>
        </authorList>
    </citation>
    <scope>NUCLEOTIDE SEQUENCE [LARGE SCALE GENOMIC DNA]</scope>
    <source>
        <strain evidence="10">CCUG 61889</strain>
    </source>
</reference>
<feature type="transmembrane region" description="Helical" evidence="8">
    <location>
        <begin position="190"/>
        <end position="211"/>
    </location>
</feature>
<sequence>MDEIYLGSAVTAVCTVMGAIPAMFFKNISHHSKDTVLAYTAGIMVAASTYGLIPSTLKLSNVFVLIIGILLGTMALTVLEKCISYVGSKHSTNSLDQNQVFLLLISMGLHNLPEGLSVGVSYASNPYELGSIVSFAIGLQNVPEGFLMTLLLVSHNITPIRAFLYTALTGLIELLASIIGIIFTGSFITLVPYGLAFAAGAMLFVVYKDLIPESHGDGNERPATFSFIFGLLTMISLTSWLR</sequence>
<keyword evidence="10" id="KW-1185">Reference proteome</keyword>
<feature type="transmembrane region" description="Helical" evidence="8">
    <location>
        <begin position="6"/>
        <end position="24"/>
    </location>
</feature>
<dbReference type="Proteomes" id="UP001595752">
    <property type="component" value="Unassembled WGS sequence"/>
</dbReference>
<evidence type="ECO:0000256" key="6">
    <source>
        <dbReference type="ARBA" id="ARBA00022989"/>
    </source>
</evidence>
<comment type="caution">
    <text evidence="9">The sequence shown here is derived from an EMBL/GenBank/DDBJ whole genome shotgun (WGS) entry which is preliminary data.</text>
</comment>
<evidence type="ECO:0000313" key="10">
    <source>
        <dbReference type="Proteomes" id="UP001595752"/>
    </source>
</evidence>
<evidence type="ECO:0000256" key="1">
    <source>
        <dbReference type="ARBA" id="ARBA00004651"/>
    </source>
</evidence>
<dbReference type="EMBL" id="JBHRZT010000018">
    <property type="protein sequence ID" value="MFC3882501.1"/>
    <property type="molecule type" value="Genomic_DNA"/>
</dbReference>
<comment type="similarity">
    <text evidence="2">Belongs to the ZIP transporter (TC 2.A.5) family.</text>
</comment>
<keyword evidence="4 8" id="KW-0812">Transmembrane</keyword>
<keyword evidence="7 8" id="KW-0472">Membrane</keyword>
<evidence type="ECO:0000256" key="3">
    <source>
        <dbReference type="ARBA" id="ARBA00022475"/>
    </source>
</evidence>
<comment type="subcellular location">
    <subcellularLocation>
        <location evidence="1">Cell membrane</location>
        <topology evidence="1">Multi-pass membrane protein</topology>
    </subcellularLocation>
</comment>
<evidence type="ECO:0000256" key="5">
    <source>
        <dbReference type="ARBA" id="ARBA00022833"/>
    </source>
</evidence>
<evidence type="ECO:0000256" key="7">
    <source>
        <dbReference type="ARBA" id="ARBA00023136"/>
    </source>
</evidence>
<feature type="transmembrane region" description="Helical" evidence="8">
    <location>
        <begin position="223"/>
        <end position="241"/>
    </location>
</feature>
<feature type="transmembrane region" description="Helical" evidence="8">
    <location>
        <begin position="129"/>
        <end position="153"/>
    </location>
</feature>
<keyword evidence="6 8" id="KW-1133">Transmembrane helix</keyword>
<evidence type="ECO:0000256" key="2">
    <source>
        <dbReference type="ARBA" id="ARBA00006939"/>
    </source>
</evidence>
<feature type="transmembrane region" description="Helical" evidence="8">
    <location>
        <begin position="59"/>
        <end position="79"/>
    </location>
</feature>
<dbReference type="Pfam" id="PF02535">
    <property type="entry name" value="Zip"/>
    <property type="match status" value="1"/>
</dbReference>
<name>A0ABV8AZX6_9BACI</name>
<dbReference type="PANTHER" id="PTHR11040">
    <property type="entry name" value="ZINC/IRON TRANSPORTER"/>
    <property type="match status" value="1"/>
</dbReference>
<protein>
    <submittedName>
        <fullName evidence="9">ZIP family metal transporter</fullName>
    </submittedName>
</protein>
<organism evidence="9 10">
    <name type="scientific">Bacillus songklensis</name>
    <dbReference type="NCBI Taxonomy" id="1069116"/>
    <lineage>
        <taxon>Bacteria</taxon>
        <taxon>Bacillati</taxon>
        <taxon>Bacillota</taxon>
        <taxon>Bacilli</taxon>
        <taxon>Bacillales</taxon>
        <taxon>Bacillaceae</taxon>
        <taxon>Bacillus</taxon>
    </lineage>
</organism>
<feature type="transmembrane region" description="Helical" evidence="8">
    <location>
        <begin position="36"/>
        <end position="53"/>
    </location>
</feature>
<evidence type="ECO:0000313" key="9">
    <source>
        <dbReference type="EMBL" id="MFC3882501.1"/>
    </source>
</evidence>
<dbReference type="RefSeq" id="WP_377912043.1">
    <property type="nucleotide sequence ID" value="NZ_JBHRZT010000018.1"/>
</dbReference>
<keyword evidence="3" id="KW-1003">Cell membrane</keyword>
<gene>
    <name evidence="9" type="ORF">ACFOU2_02995</name>
</gene>